<dbReference type="InterPro" id="IPR049408">
    <property type="entry name" value="UVSSA_N_a-solenoid_rpt"/>
</dbReference>
<dbReference type="PROSITE" id="PS50920">
    <property type="entry name" value="SOLCAR"/>
    <property type="match status" value="3"/>
</dbReference>
<dbReference type="GO" id="GO:0031966">
    <property type="term" value="C:mitochondrial membrane"/>
    <property type="evidence" value="ECO:0007669"/>
    <property type="project" value="UniProtKB-SubCell"/>
</dbReference>
<evidence type="ECO:0000256" key="1">
    <source>
        <dbReference type="ARBA" id="ARBA00004225"/>
    </source>
</evidence>
<keyword evidence="17" id="KW-0234">DNA repair</keyword>
<comment type="similarity">
    <text evidence="3">Belongs to the mitochondrial carrier (TC 2.A.29) family.</text>
</comment>
<dbReference type="GO" id="GO:0000993">
    <property type="term" value="F:RNA polymerase II complex binding"/>
    <property type="evidence" value="ECO:0007669"/>
    <property type="project" value="TreeGrafter"/>
</dbReference>
<evidence type="ECO:0000313" key="22">
    <source>
        <dbReference type="Proteomes" id="UP000603453"/>
    </source>
</evidence>
<feature type="domain" description="UV-stimulated scaffold protein A C-terminal" evidence="20">
    <location>
        <begin position="741"/>
        <end position="844"/>
    </location>
</feature>
<dbReference type="Proteomes" id="UP000603453">
    <property type="component" value="Unassembled WGS sequence"/>
</dbReference>
<evidence type="ECO:0000256" key="14">
    <source>
        <dbReference type="ARBA" id="ARBA00023054"/>
    </source>
</evidence>
<dbReference type="InterPro" id="IPR023395">
    <property type="entry name" value="MCP_dom_sf"/>
</dbReference>
<dbReference type="PANTHER" id="PTHR28670:SF1">
    <property type="entry name" value="UV-STIMULATED SCAFFOLD PROTEIN A"/>
    <property type="match status" value="1"/>
</dbReference>
<evidence type="ECO:0000256" key="11">
    <source>
        <dbReference type="ARBA" id="ARBA00022771"/>
    </source>
</evidence>
<keyword evidence="7 18" id="KW-0812">Transmembrane</keyword>
<keyword evidence="12" id="KW-0862">Zinc</keyword>
<dbReference type="OrthoDB" id="5594015at2759"/>
<sequence>MSNTDKKSKDPVLSLLSGTFAGGIEGVVTYPTEYVKTRLQLQAGGKLQAGELKFKGPIDCLVKTIKTHGLGAIYTGVSALAIGNAAKAGVRFLTYDQIANALRDKDGKLSGFRSMLAGLGAGMTEAALVVTPSETIKTKLIHDRNSPSPRYKGLVHGTKLIVAEEGLGGIYRGLGPVMARQGANSAVRFSCYSYFKDSLQKLRGKGQEPLPSTHTFAAGALAGIVTVYTTMPLDVVKTRMQGLDARTMYKNSVDCLIKVVKANGVFSLWKGTTPRLTRLIFSGGTGEGFYCGGFSVPFCLSMDSSQIIDKLSELIKRITETGDWVLDPDDLKMVKSFCKRSDFNVTIVFELVMTQLKKKHAQVRYSSLQLIEQLFARSKHFRDLLTEDFPVFVQLVVGIQDKILPPPVQIAQKLREYALALIKAWFLKFGERYHQLGVAFDFLMDNGCYAKNGSALASIHANDLSRSSTDARRKAIQLDRYSLLKTDVEGHIDIIQDNLETMEGCFEILIPKNNFVHDDIDFDALMRGEASYSQKQDDAYKDTMLSHGLGSNRYTITVDLSEDSIIEDVKETDDNHIVFDQLREAYTVLETKHIPQLNVWINALVKIEIADKAEKEKLISRIINLKGKATEEARKAKMLGIQVHHRELITSVSKDDNEDDEDEYQDEIFESVDVSASKSTNNRNTPTSSKLPPTQRIFPLSFEPTMIEDATYRGPTIGTLKRASVDKGKGKADPKREDLLKRAPVVEWGEDLYYWDKKNVQFNTSGIEKNHRFLGIGEGDNEMPEQLLEQLRKRYTYYKSEAPKDLQACKHPLKNGGLCPRKDLVTCPFHGRIIPRDELGIPLNPSDVVHKADDHPPAQEKEKSVMDNLWELIEGDVMDQSGRQKMSPKGGRKKKEKSALIDIRKKSNTSITRLKRQIDSSKTKKLVQEAAEYERQMKQHNRDKLS</sequence>
<evidence type="ECO:0000256" key="3">
    <source>
        <dbReference type="ARBA" id="ARBA00006375"/>
    </source>
</evidence>
<dbReference type="InterPro" id="IPR018108">
    <property type="entry name" value="MCP_transmembrane"/>
</dbReference>
<comment type="similarity">
    <text evidence="4">Belongs to the UVSSA family.</text>
</comment>
<dbReference type="GO" id="GO:0008270">
    <property type="term" value="F:zinc ion binding"/>
    <property type="evidence" value="ECO:0007669"/>
    <property type="project" value="UniProtKB-KW"/>
</dbReference>
<evidence type="ECO:0000256" key="5">
    <source>
        <dbReference type="ARBA" id="ARBA00022448"/>
    </source>
</evidence>
<evidence type="ECO:0000259" key="20">
    <source>
        <dbReference type="Pfam" id="PF09740"/>
    </source>
</evidence>
<feature type="region of interest" description="Disordered" evidence="19">
    <location>
        <begin position="878"/>
        <end position="946"/>
    </location>
</feature>
<dbReference type="GO" id="GO:0005694">
    <property type="term" value="C:chromosome"/>
    <property type="evidence" value="ECO:0007669"/>
    <property type="project" value="UniProtKB-SubCell"/>
</dbReference>
<dbReference type="GO" id="GO:0009411">
    <property type="term" value="P:response to UV"/>
    <property type="evidence" value="ECO:0007669"/>
    <property type="project" value="InterPro"/>
</dbReference>
<feature type="repeat" description="Solcar" evidence="18">
    <location>
        <begin position="9"/>
        <end position="101"/>
    </location>
</feature>
<proteinExistence type="inferred from homology"/>
<feature type="repeat" description="Solcar" evidence="18">
    <location>
        <begin position="109"/>
        <end position="198"/>
    </location>
</feature>
<keyword evidence="9" id="KW-0677">Repeat</keyword>
<feature type="compositionally biased region" description="Basic and acidic residues" evidence="19">
    <location>
        <begin position="932"/>
        <end position="946"/>
    </location>
</feature>
<reference evidence="21" key="1">
    <citation type="submission" date="2020-12" db="EMBL/GenBank/DDBJ databases">
        <title>Metabolic potential, ecology and presence of endohyphal bacteria is reflected in genomic diversity of Mucoromycotina.</title>
        <authorList>
            <person name="Muszewska A."/>
            <person name="Okrasinska A."/>
            <person name="Steczkiewicz K."/>
            <person name="Drgas O."/>
            <person name="Orlowska M."/>
            <person name="Perlinska-Lenart U."/>
            <person name="Aleksandrzak-Piekarczyk T."/>
            <person name="Szatraj K."/>
            <person name="Zielenkiewicz U."/>
            <person name="Pilsyk S."/>
            <person name="Malc E."/>
            <person name="Mieczkowski P."/>
            <person name="Kruszewska J.S."/>
            <person name="Biernat P."/>
            <person name="Pawlowska J."/>
        </authorList>
    </citation>
    <scope>NUCLEOTIDE SEQUENCE</scope>
    <source>
        <strain evidence="21">WA0000017839</strain>
    </source>
</reference>
<dbReference type="Pfam" id="PF00153">
    <property type="entry name" value="Mito_carr"/>
    <property type="match status" value="3"/>
</dbReference>
<comment type="subcellular location">
    <subcellularLocation>
        <location evidence="2">Chromosome</location>
    </subcellularLocation>
    <subcellularLocation>
        <location evidence="1">Mitochondrion membrane</location>
        <topology evidence="1">Multi-pass membrane protein</topology>
    </subcellularLocation>
</comment>
<evidence type="ECO:0000256" key="8">
    <source>
        <dbReference type="ARBA" id="ARBA00022723"/>
    </source>
</evidence>
<comment type="caution">
    <text evidence="21">The sequence shown here is derived from an EMBL/GenBank/DDBJ whole genome shotgun (WGS) entry which is preliminary data.</text>
</comment>
<dbReference type="PANTHER" id="PTHR28670">
    <property type="entry name" value="UV-STIMULATED SCAFFOLD PROTEIN A"/>
    <property type="match status" value="1"/>
</dbReference>
<dbReference type="InterPro" id="IPR049431">
    <property type="entry name" value="UVSSA_C"/>
</dbReference>
<protein>
    <recommendedName>
        <fullName evidence="20">UV-stimulated scaffold protein A C-terminal domain-containing protein</fullName>
    </recommendedName>
</protein>
<dbReference type="SUPFAM" id="SSF103506">
    <property type="entry name" value="Mitochondrial carrier"/>
    <property type="match status" value="1"/>
</dbReference>
<dbReference type="AlphaFoldDB" id="A0A8H7RNG3"/>
<dbReference type="InterPro" id="IPR018610">
    <property type="entry name" value="UVSSA"/>
</dbReference>
<evidence type="ECO:0000256" key="13">
    <source>
        <dbReference type="ARBA" id="ARBA00022989"/>
    </source>
</evidence>
<keyword evidence="15" id="KW-0496">Mitochondrion</keyword>
<keyword evidence="22" id="KW-1185">Reference proteome</keyword>
<dbReference type="Gene3D" id="1.50.40.10">
    <property type="entry name" value="Mitochondrial carrier domain"/>
    <property type="match status" value="1"/>
</dbReference>
<keyword evidence="11" id="KW-0863">Zinc-finger</keyword>
<evidence type="ECO:0000256" key="4">
    <source>
        <dbReference type="ARBA" id="ARBA00009240"/>
    </source>
</evidence>
<evidence type="ECO:0000256" key="9">
    <source>
        <dbReference type="ARBA" id="ARBA00022737"/>
    </source>
</evidence>
<feature type="region of interest" description="Disordered" evidence="19">
    <location>
        <begin position="671"/>
        <end position="696"/>
    </location>
</feature>
<evidence type="ECO:0000256" key="15">
    <source>
        <dbReference type="ARBA" id="ARBA00023128"/>
    </source>
</evidence>
<evidence type="ECO:0000256" key="17">
    <source>
        <dbReference type="ARBA" id="ARBA00023204"/>
    </source>
</evidence>
<name>A0A8H7RNG3_9FUNG</name>
<evidence type="ECO:0000256" key="2">
    <source>
        <dbReference type="ARBA" id="ARBA00004286"/>
    </source>
</evidence>
<dbReference type="Pfam" id="PF09740">
    <property type="entry name" value="DUF2043"/>
    <property type="match status" value="1"/>
</dbReference>
<keyword evidence="10" id="KW-0227">DNA damage</keyword>
<dbReference type="Pfam" id="PF20867">
    <property type="entry name" value="UVSSA_N"/>
    <property type="match status" value="1"/>
</dbReference>
<keyword evidence="14" id="KW-0175">Coiled coil</keyword>
<dbReference type="GO" id="GO:0006283">
    <property type="term" value="P:transcription-coupled nucleotide-excision repair"/>
    <property type="evidence" value="ECO:0007669"/>
    <property type="project" value="TreeGrafter"/>
</dbReference>
<feature type="repeat" description="Solcar" evidence="18">
    <location>
        <begin position="210"/>
        <end position="296"/>
    </location>
</feature>
<dbReference type="EMBL" id="JAEPRD010000001">
    <property type="protein sequence ID" value="KAG2214262.1"/>
    <property type="molecule type" value="Genomic_DNA"/>
</dbReference>
<keyword evidence="8" id="KW-0479">Metal-binding</keyword>
<evidence type="ECO:0000256" key="19">
    <source>
        <dbReference type="SAM" id="MobiDB-lite"/>
    </source>
</evidence>
<evidence type="ECO:0000313" key="21">
    <source>
        <dbReference type="EMBL" id="KAG2214262.1"/>
    </source>
</evidence>
<evidence type="ECO:0000256" key="10">
    <source>
        <dbReference type="ARBA" id="ARBA00022763"/>
    </source>
</evidence>
<organism evidence="21 22">
    <name type="scientific">Mucor saturninus</name>
    <dbReference type="NCBI Taxonomy" id="64648"/>
    <lineage>
        <taxon>Eukaryota</taxon>
        <taxon>Fungi</taxon>
        <taxon>Fungi incertae sedis</taxon>
        <taxon>Mucoromycota</taxon>
        <taxon>Mucoromycotina</taxon>
        <taxon>Mucoromycetes</taxon>
        <taxon>Mucorales</taxon>
        <taxon>Mucorineae</taxon>
        <taxon>Mucoraceae</taxon>
        <taxon>Mucor</taxon>
    </lineage>
</organism>
<gene>
    <name evidence="21" type="ORF">INT47_000818</name>
</gene>
<feature type="compositionally biased region" description="Polar residues" evidence="19">
    <location>
        <begin position="674"/>
        <end position="692"/>
    </location>
</feature>
<keyword evidence="13" id="KW-1133">Transmembrane helix</keyword>
<evidence type="ECO:0000256" key="7">
    <source>
        <dbReference type="ARBA" id="ARBA00022692"/>
    </source>
</evidence>
<evidence type="ECO:0000256" key="12">
    <source>
        <dbReference type="ARBA" id="ARBA00022833"/>
    </source>
</evidence>
<keyword evidence="5" id="KW-0813">Transport</keyword>
<keyword evidence="16 18" id="KW-0472">Membrane</keyword>
<evidence type="ECO:0000256" key="18">
    <source>
        <dbReference type="PROSITE-ProRule" id="PRU00282"/>
    </source>
</evidence>
<evidence type="ECO:0000256" key="16">
    <source>
        <dbReference type="ARBA" id="ARBA00023136"/>
    </source>
</evidence>
<evidence type="ECO:0000256" key="6">
    <source>
        <dbReference type="ARBA" id="ARBA00022454"/>
    </source>
</evidence>
<accession>A0A8H7RNG3</accession>
<dbReference type="FunFam" id="1.50.40.10:FF:000007">
    <property type="entry name" value="Mitochondrial tricarboxylate transport protein-like"/>
    <property type="match status" value="1"/>
</dbReference>
<keyword evidence="6" id="KW-0158">Chromosome</keyword>